<dbReference type="Proteomes" id="UP000729733">
    <property type="component" value="Unassembled WGS sequence"/>
</dbReference>
<dbReference type="SUPFAM" id="SSF52540">
    <property type="entry name" value="P-loop containing nucleoside triphosphate hydrolases"/>
    <property type="match status" value="1"/>
</dbReference>
<sequence>MGNFIVTETFGDRGEGGEKLVWDSVKVAFSARNCLGYWRYPIFSQSGKFRKETDVLIADRFLGLMVIEVKGIKIEQLVNIQGHQWEYHNFYTESGNPYQQAERQLFALLEYSDREPLLKQKVTSKVLIALPYITQAEWQNKGFHKLPNSPPILFQEHLGNPQLLLNLITNTPPLIRGEILTPTQWELLLAVLGGTPLYQPDYRYLPCRKNSRRHVITQVRSRLTQLDLQQEKIAKQIPNGMQRIRGIAGSGKTVLLCQKAALMSVKYPEWQIALVFFSRSLYDSITQQVDKWIRHYTQDKTSYHPQKSNLKILHAWGSKQQPGFYSTICKAVAYLPLAVPFTTSKKPNEALAEACVELLENRTIPQLFDAVLIDEAQDLIANNWKYQDKQPFYWLVYQSLRPVNSIHPEQRRLIWAYDELQSLDSLNLPEPREMFGEELGHLVTGKYNQQINKTEIIYRCYRTPHQVIFTAHAIAMGLLRKKGIITGSKDVEEWQALGYKISQGDRDKSKFILKRESHNSPNIINELCQEDTIHFDRFTSRQQELTVLAQKIEQNLNRDNLQPDREILIIVLGEYYDTTSLVKQTATFLINQGINIYLPSQSNFNRLDTPPEQRNYNQFWYPGAITISTIYRAKGQEADMVYLIGLDNIARHESNLYLRNQLLVALTRTRAWVNISGIGDYALYQELRQLINSKEQIKINIHSLPQRELRTSDRSNLLQGYALGRTNFRYANLSNTDLSGLNLTNINLIEADLSNANLQGTNLTNAKLIAANLTNTDLTNANLTNAKLIGANLNKANLNNANLTNANLLNTILETDN</sequence>
<dbReference type="InterPro" id="IPR027417">
    <property type="entry name" value="P-loop_NTPase"/>
</dbReference>
<dbReference type="Gene3D" id="3.40.50.300">
    <property type="entry name" value="P-loop containing nucleotide triphosphate hydrolases"/>
    <property type="match status" value="2"/>
</dbReference>
<dbReference type="InterPro" id="IPR001646">
    <property type="entry name" value="5peptide_repeat"/>
</dbReference>
<proteinExistence type="predicted"/>
<dbReference type="Pfam" id="PF00805">
    <property type="entry name" value="Pentapeptide"/>
    <property type="match status" value="2"/>
</dbReference>
<keyword evidence="4" id="KW-1185">Reference proteome</keyword>
<dbReference type="EMBL" id="JADWDC010000062">
    <property type="protein sequence ID" value="MCC0178993.1"/>
    <property type="molecule type" value="Genomic_DNA"/>
</dbReference>
<keyword evidence="1" id="KW-0677">Repeat</keyword>
<organism evidence="3 4">
    <name type="scientific">Waterburya agarophytonicola KI4</name>
    <dbReference type="NCBI Taxonomy" id="2874699"/>
    <lineage>
        <taxon>Bacteria</taxon>
        <taxon>Bacillati</taxon>
        <taxon>Cyanobacteriota</taxon>
        <taxon>Cyanophyceae</taxon>
        <taxon>Pleurocapsales</taxon>
        <taxon>Hyellaceae</taxon>
        <taxon>Waterburya</taxon>
        <taxon>Waterburya agarophytonicola</taxon>
    </lineage>
</organism>
<reference evidence="3" key="1">
    <citation type="journal article" date="2021" name="Antonie Van Leeuwenhoek">
        <title>Draft genome and description of Waterburya agarophytonicola gen. nov. sp. nov. (Pleurocapsales, Cyanobacteria): a seaweed symbiont.</title>
        <authorList>
            <person name="Bonthond G."/>
            <person name="Shalygin S."/>
            <person name="Bayer T."/>
            <person name="Weinberger F."/>
        </authorList>
    </citation>
    <scope>NUCLEOTIDE SEQUENCE</scope>
    <source>
        <strain evidence="3">KI4</strain>
    </source>
</reference>
<feature type="domain" description="UvrD-like helicase C-terminal" evidence="2">
    <location>
        <begin position="625"/>
        <end position="675"/>
    </location>
</feature>
<evidence type="ECO:0000256" key="1">
    <source>
        <dbReference type="ARBA" id="ARBA00022737"/>
    </source>
</evidence>
<evidence type="ECO:0000313" key="3">
    <source>
        <dbReference type="EMBL" id="MCC0178993.1"/>
    </source>
</evidence>
<dbReference type="SUPFAM" id="SSF141571">
    <property type="entry name" value="Pentapeptide repeat-like"/>
    <property type="match status" value="1"/>
</dbReference>
<gene>
    <name evidence="3" type="ORF">I4641_18660</name>
</gene>
<dbReference type="PANTHER" id="PTHR47485">
    <property type="entry name" value="THYLAKOID LUMENAL 17.4 KDA PROTEIN, CHLOROPLASTIC"/>
    <property type="match status" value="1"/>
</dbReference>
<comment type="caution">
    <text evidence="3">The sequence shown here is derived from an EMBL/GenBank/DDBJ whole genome shotgun (WGS) entry which is preliminary data.</text>
</comment>
<dbReference type="Gene3D" id="2.160.20.80">
    <property type="entry name" value="E3 ubiquitin-protein ligase SopA"/>
    <property type="match status" value="1"/>
</dbReference>
<dbReference type="Pfam" id="PF13538">
    <property type="entry name" value="UvrD_C_2"/>
    <property type="match status" value="1"/>
</dbReference>
<protein>
    <submittedName>
        <fullName evidence="3">Pentapeptide repeat-containing protein</fullName>
    </submittedName>
</protein>
<evidence type="ECO:0000259" key="2">
    <source>
        <dbReference type="Pfam" id="PF13538"/>
    </source>
</evidence>
<dbReference type="PANTHER" id="PTHR47485:SF1">
    <property type="entry name" value="THYLAKOID LUMENAL 17.4 KDA PROTEIN, CHLOROPLASTIC"/>
    <property type="match status" value="1"/>
</dbReference>
<dbReference type="InterPro" id="IPR027785">
    <property type="entry name" value="UvrD-like_helicase_C"/>
</dbReference>
<evidence type="ECO:0000313" key="4">
    <source>
        <dbReference type="Proteomes" id="UP000729733"/>
    </source>
</evidence>
<accession>A0A964FKV2</accession>
<dbReference type="AlphaFoldDB" id="A0A964FKV2"/>
<dbReference type="RefSeq" id="WP_229642097.1">
    <property type="nucleotide sequence ID" value="NZ_JADWDC010000062.1"/>
</dbReference>
<name>A0A964FKV2_9CYAN</name>